<dbReference type="Pfam" id="PF01266">
    <property type="entry name" value="DAO"/>
    <property type="match status" value="1"/>
</dbReference>
<dbReference type="AlphaFoldDB" id="A0A383RUS7"/>
<dbReference type="Gene3D" id="3.50.50.60">
    <property type="entry name" value="FAD/NAD(P)-binding domain"/>
    <property type="match status" value="1"/>
</dbReference>
<evidence type="ECO:0000259" key="2">
    <source>
        <dbReference type="Pfam" id="PF01266"/>
    </source>
</evidence>
<sequence length="468" mass="50380">MRLAPSRSLTRSFWLQSLQENLQPTLPLEGEYRADVAIVGGGFVGLWTALTLKERDPDINVVILEQDICGGGASGRNGGFVMSWWPKIGSLMGFCTQEQALFLANAAEHAITELGEFCEQHGIDAHYTRSGWLWTATTPAHIDSWNGTLGLCERLGVRPFERLSQAEVAKATGSDVHLAGVYERSNATVQPGALVRGMRHVAINAGIRIFEQTPVNSIEPGPVVRLSTDKGHVNAAAVVLASNAWAAAIPELAGLIVPVNSSIVVTEPIPSKLEAMGWTGQQSITDSQLMVDYYRTTRDGRIAFGKGTGALAFGSRINDTFSHHPDSIALTERDLRRTYPNLAATQITSAWSGPIDRTYDSLPVFGSLAGSDNIHYGIGWSGNGVGPSRLGGRILASLALGSKDPWSTCPLVGRPCRTFPPEPFRYVGGTLVRHAVIRKERAEMRGARPRAIDRLLAGLAPAGLEDKA</sequence>
<dbReference type="SUPFAM" id="SSF51905">
    <property type="entry name" value="FAD/NAD(P)-binding domain"/>
    <property type="match status" value="1"/>
</dbReference>
<dbReference type="Proteomes" id="UP000263595">
    <property type="component" value="Unassembled WGS sequence"/>
</dbReference>
<evidence type="ECO:0000256" key="1">
    <source>
        <dbReference type="ARBA" id="ARBA00023002"/>
    </source>
</evidence>
<keyword evidence="1 3" id="KW-0560">Oxidoreductase</keyword>
<dbReference type="Gene3D" id="3.30.9.10">
    <property type="entry name" value="D-Amino Acid Oxidase, subunit A, domain 2"/>
    <property type="match status" value="1"/>
</dbReference>
<dbReference type="OrthoDB" id="311718at2"/>
<keyword evidence="4" id="KW-1185">Reference proteome</keyword>
<dbReference type="RefSeq" id="WP_119142373.1">
    <property type="nucleotide sequence ID" value="NZ_CBCSFL010000011.1"/>
</dbReference>
<dbReference type="PANTHER" id="PTHR13847:SF285">
    <property type="entry name" value="FAD DEPENDENT OXIDOREDUCTASE DOMAIN-CONTAINING PROTEIN"/>
    <property type="match status" value="1"/>
</dbReference>
<dbReference type="EC" id="1.-.-.-" evidence="3"/>
<reference evidence="4" key="1">
    <citation type="submission" date="2018-08" db="EMBL/GenBank/DDBJ databases">
        <authorList>
            <person name="Blom J."/>
        </authorList>
    </citation>
    <scope>NUCLEOTIDE SEQUENCE [LARGE SCALE GENOMIC DNA]</scope>
    <source>
        <strain evidence="4">CCOS 865</strain>
    </source>
</reference>
<proteinExistence type="predicted"/>
<dbReference type="PANTHER" id="PTHR13847">
    <property type="entry name" value="SARCOSINE DEHYDROGENASE-RELATED"/>
    <property type="match status" value="1"/>
</dbReference>
<dbReference type="EMBL" id="UNOZ01000022">
    <property type="protein sequence ID" value="SYX90799.1"/>
    <property type="molecule type" value="Genomic_DNA"/>
</dbReference>
<evidence type="ECO:0000313" key="3">
    <source>
        <dbReference type="EMBL" id="SYX90799.1"/>
    </source>
</evidence>
<dbReference type="GO" id="GO:0005737">
    <property type="term" value="C:cytoplasm"/>
    <property type="evidence" value="ECO:0007669"/>
    <property type="project" value="TreeGrafter"/>
</dbReference>
<dbReference type="InterPro" id="IPR036188">
    <property type="entry name" value="FAD/NAD-bd_sf"/>
</dbReference>
<dbReference type="InterPro" id="IPR006076">
    <property type="entry name" value="FAD-dep_OxRdtase"/>
</dbReference>
<gene>
    <name evidence="3" type="primary">ordL1</name>
    <name evidence="3" type="ORF">CCOS865_03066</name>
</gene>
<accession>A0A383RUS7</accession>
<dbReference type="GO" id="GO:0016491">
    <property type="term" value="F:oxidoreductase activity"/>
    <property type="evidence" value="ECO:0007669"/>
    <property type="project" value="UniProtKB-KW"/>
</dbReference>
<name>A0A383RUS7_9PSED</name>
<protein>
    <submittedName>
        <fullName evidence="3">Putative oxidoreductase OrdL</fullName>
        <ecNumber evidence="3">1.-.-.-</ecNumber>
    </submittedName>
</protein>
<organism evidence="3 4">
    <name type="scientific">Pseudomonas reidholzensis</name>
    <dbReference type="NCBI Taxonomy" id="1785162"/>
    <lineage>
        <taxon>Bacteria</taxon>
        <taxon>Pseudomonadati</taxon>
        <taxon>Pseudomonadota</taxon>
        <taxon>Gammaproteobacteria</taxon>
        <taxon>Pseudomonadales</taxon>
        <taxon>Pseudomonadaceae</taxon>
        <taxon>Pseudomonas</taxon>
    </lineage>
</organism>
<feature type="domain" description="FAD dependent oxidoreductase" evidence="2">
    <location>
        <begin position="35"/>
        <end position="398"/>
    </location>
</feature>
<evidence type="ECO:0000313" key="4">
    <source>
        <dbReference type="Proteomes" id="UP000263595"/>
    </source>
</evidence>